<dbReference type="AlphaFoldDB" id="A0A9E2W162"/>
<dbReference type="InterPro" id="IPR021309">
    <property type="entry name" value="YgaP-like_TM"/>
</dbReference>
<organism evidence="3 4">
    <name type="scientific">Pinibacter aurantiacus</name>
    <dbReference type="NCBI Taxonomy" id="2851599"/>
    <lineage>
        <taxon>Bacteria</taxon>
        <taxon>Pseudomonadati</taxon>
        <taxon>Bacteroidota</taxon>
        <taxon>Chitinophagia</taxon>
        <taxon>Chitinophagales</taxon>
        <taxon>Chitinophagaceae</taxon>
        <taxon>Pinibacter</taxon>
    </lineage>
</organism>
<evidence type="ECO:0000259" key="1">
    <source>
        <dbReference type="Pfam" id="PF03364"/>
    </source>
</evidence>
<dbReference type="Pfam" id="PF11127">
    <property type="entry name" value="YgaP-like_TM"/>
    <property type="match status" value="1"/>
</dbReference>
<keyword evidence="4" id="KW-1185">Reference proteome</keyword>
<reference evidence="3" key="1">
    <citation type="submission" date="2021-06" db="EMBL/GenBank/DDBJ databases">
        <authorList>
            <person name="Huq M.A."/>
        </authorList>
    </citation>
    <scope>NUCLEOTIDE SEQUENCE</scope>
    <source>
        <strain evidence="3">MAH-26</strain>
    </source>
</reference>
<dbReference type="Proteomes" id="UP000812270">
    <property type="component" value="Unassembled WGS sequence"/>
</dbReference>
<feature type="domain" description="Coenzyme Q-binding protein COQ10 START" evidence="1">
    <location>
        <begin position="81"/>
        <end position="195"/>
    </location>
</feature>
<dbReference type="InterPro" id="IPR005031">
    <property type="entry name" value="COQ10_START"/>
</dbReference>
<dbReference type="CDD" id="cd07817">
    <property type="entry name" value="SRPBCC_8"/>
    <property type="match status" value="1"/>
</dbReference>
<dbReference type="PANTHER" id="PTHR33824:SF7">
    <property type="entry name" value="POLYKETIDE CYCLASE_DEHYDRASE AND LIPID TRANSPORT SUPERFAMILY PROTEIN"/>
    <property type="match status" value="1"/>
</dbReference>
<evidence type="ECO:0000313" key="3">
    <source>
        <dbReference type="EMBL" id="MBV4355755.1"/>
    </source>
</evidence>
<dbReference type="EMBL" id="JAHSPG010000001">
    <property type="protein sequence ID" value="MBV4355755.1"/>
    <property type="molecule type" value="Genomic_DNA"/>
</dbReference>
<accession>A0A9E2W162</accession>
<feature type="domain" description="Inner membrane protein YgaP-like transmembrane" evidence="2">
    <location>
        <begin position="5"/>
        <end position="65"/>
    </location>
</feature>
<evidence type="ECO:0000259" key="2">
    <source>
        <dbReference type="Pfam" id="PF11127"/>
    </source>
</evidence>
<dbReference type="Pfam" id="PF03364">
    <property type="entry name" value="Polyketide_cyc"/>
    <property type="match status" value="1"/>
</dbReference>
<comment type="caution">
    <text evidence="3">The sequence shown here is derived from an EMBL/GenBank/DDBJ whole genome shotgun (WGS) entry which is preliminary data.</text>
</comment>
<gene>
    <name evidence="3" type="ORF">KTO63_01255</name>
</gene>
<protein>
    <submittedName>
        <fullName evidence="3">DUF2892 domain-containing protein</fullName>
    </submittedName>
</protein>
<dbReference type="RefSeq" id="WP_217789301.1">
    <property type="nucleotide sequence ID" value="NZ_JAHSPG010000001.1"/>
</dbReference>
<evidence type="ECO:0000313" key="4">
    <source>
        <dbReference type="Proteomes" id="UP000812270"/>
    </source>
</evidence>
<dbReference type="PANTHER" id="PTHR33824">
    <property type="entry name" value="POLYKETIDE CYCLASE/DEHYDRASE AND LIPID TRANSPORT SUPERFAMILY PROTEIN"/>
    <property type="match status" value="1"/>
</dbReference>
<sequence length="218" mass="24652">MLHTMNPNINKKERIASVVVGAILLGDGLLRKRKKLIQMIAGSILLYRGMSGNSPVYRALDIDTTYKKSLSPLNIRVSAIVNRPRTEVYNYWRHLENMPLFMSHVSGVEVLNPINSRWFISLPGNIGTIHYDTAIVHEEEGHMIGWKSLPGSPVEHVGKVTFEDAGADSTKIDILFSYQAPGGKIGKGIAHLFTTVFQKQVRKDLENFKWHIEKRQYV</sequence>
<proteinExistence type="predicted"/>
<dbReference type="InterPro" id="IPR047137">
    <property type="entry name" value="ORF3"/>
</dbReference>
<name>A0A9E2W162_9BACT</name>